<accession>A0A852WZ86</accession>
<dbReference type="RefSeq" id="WP_179461221.1">
    <property type="nucleotide sequence ID" value="NZ_JACBZX010000001.1"/>
</dbReference>
<protein>
    <submittedName>
        <fullName evidence="4">Sugar diacid utilization regulator</fullName>
    </submittedName>
</protein>
<feature type="domain" description="PucR C-terminal helix-turn-helix" evidence="2">
    <location>
        <begin position="329"/>
        <end position="386"/>
    </location>
</feature>
<comment type="caution">
    <text evidence="4">The sequence shown here is derived from an EMBL/GenBank/DDBJ whole genome shotgun (WGS) entry which is preliminary data.</text>
</comment>
<evidence type="ECO:0000256" key="1">
    <source>
        <dbReference type="ARBA" id="ARBA00006754"/>
    </source>
</evidence>
<dbReference type="Pfam" id="PF13556">
    <property type="entry name" value="HTH_30"/>
    <property type="match status" value="1"/>
</dbReference>
<dbReference type="Gene3D" id="1.10.10.2840">
    <property type="entry name" value="PucR C-terminal helix-turn-helix domain"/>
    <property type="match status" value="1"/>
</dbReference>
<evidence type="ECO:0000313" key="5">
    <source>
        <dbReference type="Proteomes" id="UP000592181"/>
    </source>
</evidence>
<dbReference type="AlphaFoldDB" id="A0A852WZ86"/>
<comment type="similarity">
    <text evidence="1">Belongs to the CdaR family.</text>
</comment>
<dbReference type="PANTHER" id="PTHR33744">
    <property type="entry name" value="CARBOHYDRATE DIACID REGULATOR"/>
    <property type="match status" value="1"/>
</dbReference>
<reference evidence="4 5" key="1">
    <citation type="submission" date="2020-07" db="EMBL/GenBank/DDBJ databases">
        <title>Sequencing the genomes of 1000 actinobacteria strains.</title>
        <authorList>
            <person name="Klenk H.-P."/>
        </authorList>
    </citation>
    <scope>NUCLEOTIDE SEQUENCE [LARGE SCALE GENOMIC DNA]</scope>
    <source>
        <strain evidence="4 5">DSM 24723</strain>
    </source>
</reference>
<organism evidence="4 5">
    <name type="scientific">Janibacter alkaliphilus</name>
    <dbReference type="NCBI Taxonomy" id="1069963"/>
    <lineage>
        <taxon>Bacteria</taxon>
        <taxon>Bacillati</taxon>
        <taxon>Actinomycetota</taxon>
        <taxon>Actinomycetes</taxon>
        <taxon>Micrococcales</taxon>
        <taxon>Intrasporangiaceae</taxon>
        <taxon>Janibacter</taxon>
    </lineage>
</organism>
<evidence type="ECO:0000259" key="3">
    <source>
        <dbReference type="Pfam" id="PF17853"/>
    </source>
</evidence>
<dbReference type="PANTHER" id="PTHR33744:SF17">
    <property type="entry name" value="CONSERVED PROTEIN"/>
    <property type="match status" value="1"/>
</dbReference>
<proteinExistence type="inferred from homology"/>
<evidence type="ECO:0000313" key="4">
    <source>
        <dbReference type="EMBL" id="NYG35567.1"/>
    </source>
</evidence>
<dbReference type="InterPro" id="IPR051448">
    <property type="entry name" value="CdaR-like_regulators"/>
</dbReference>
<dbReference type="InterPro" id="IPR041522">
    <property type="entry name" value="CdaR_GGDEF"/>
</dbReference>
<feature type="domain" description="CdaR GGDEF-like" evidence="3">
    <location>
        <begin position="155"/>
        <end position="273"/>
    </location>
</feature>
<keyword evidence="5" id="KW-1185">Reference proteome</keyword>
<dbReference type="Pfam" id="PF17853">
    <property type="entry name" value="GGDEF_2"/>
    <property type="match status" value="1"/>
</dbReference>
<name>A0A852WZ86_9MICO</name>
<sequence>MADLQDLVDEASLLLEGPVTLEDRRFRLLAFAAHPGATDPVRVETILGKGAGPQVRAWFEGFGIARATGPVPVPGDPERGIGPRLCLPARGRGVVQGYLWVIGEGSRYAPERVAAAMHLADEAGEQLARQVSRRRATERLLHELLDAGPAERSAGARALADDLAVAPGSRAVVAVLGAAPGQRLSAESLRGAGGLPRRAAVGDAEGDVVLLLPLVGGAGADDPLGEARSLVERALGQLEKEDPGRTVVAGVGQVVPLAEAGDSWTQARAALRVVRPEAPAGRSGPAATRVHAWDELGVRRMLGGSHADALAEAARTPAVRALLAADPELVRTARVYLDRAGSVAATAGELDLHRQSVYHRLGRIEQITGLDLADGRHRLELHLGLLVTDPDGGGQPG</sequence>
<dbReference type="InterPro" id="IPR042070">
    <property type="entry name" value="PucR_C-HTH_sf"/>
</dbReference>
<dbReference type="InterPro" id="IPR025736">
    <property type="entry name" value="PucR_C-HTH_dom"/>
</dbReference>
<dbReference type="Proteomes" id="UP000592181">
    <property type="component" value="Unassembled WGS sequence"/>
</dbReference>
<evidence type="ECO:0000259" key="2">
    <source>
        <dbReference type="Pfam" id="PF13556"/>
    </source>
</evidence>
<gene>
    <name evidence="4" type="ORF">BJY28_000036</name>
</gene>
<dbReference type="EMBL" id="JACBZX010000001">
    <property type="protein sequence ID" value="NYG35567.1"/>
    <property type="molecule type" value="Genomic_DNA"/>
</dbReference>